<dbReference type="Proteomes" id="UP001057520">
    <property type="component" value="Chromosome"/>
</dbReference>
<name>A0ABY4ZXG3_9CAUL</name>
<gene>
    <name evidence="2" type="ORF">MZV50_03160</name>
</gene>
<dbReference type="Pfam" id="PF20101">
    <property type="entry name" value="DUF6491"/>
    <property type="match status" value="1"/>
</dbReference>
<dbReference type="InterPro" id="IPR045500">
    <property type="entry name" value="DUF6491"/>
</dbReference>
<sequence>MRVLIGSVALGAILVSGPVLASEASKQAKMPPAQRSCFRAEDVNGFNVVDDKTVDVSINSKTVYRLTLFSRSPDIDWTQRIGIKSRGSSWICQGLDAEVIVPGSIGPMTYPVTEVRKLTPEEIAFKKPKKK</sequence>
<evidence type="ECO:0000256" key="1">
    <source>
        <dbReference type="SAM" id="SignalP"/>
    </source>
</evidence>
<reference evidence="2 3" key="1">
    <citation type="submission" date="2022-04" db="EMBL/GenBank/DDBJ databases">
        <title>Genome sequence of soybean root-associated Caulobacter segnis RL271.</title>
        <authorList>
            <person name="Longley R."/>
            <person name="Bonito G."/>
            <person name="Trigodet F."/>
            <person name="Crosson S."/>
            <person name="Fiebig A."/>
        </authorList>
    </citation>
    <scope>NUCLEOTIDE SEQUENCE [LARGE SCALE GENOMIC DNA]</scope>
    <source>
        <strain evidence="2 3">RL271</strain>
    </source>
</reference>
<protein>
    <submittedName>
        <fullName evidence="2">DUF6491 family protein</fullName>
    </submittedName>
</protein>
<keyword evidence="3" id="KW-1185">Reference proteome</keyword>
<proteinExistence type="predicted"/>
<accession>A0ABY4ZXG3</accession>
<evidence type="ECO:0000313" key="2">
    <source>
        <dbReference type="EMBL" id="USQ96606.1"/>
    </source>
</evidence>
<dbReference type="EMBL" id="CP096040">
    <property type="protein sequence ID" value="USQ96606.1"/>
    <property type="molecule type" value="Genomic_DNA"/>
</dbReference>
<organism evidence="2 3">
    <name type="scientific">Caulobacter segnis</name>
    <dbReference type="NCBI Taxonomy" id="88688"/>
    <lineage>
        <taxon>Bacteria</taxon>
        <taxon>Pseudomonadati</taxon>
        <taxon>Pseudomonadota</taxon>
        <taxon>Alphaproteobacteria</taxon>
        <taxon>Caulobacterales</taxon>
        <taxon>Caulobacteraceae</taxon>
        <taxon>Caulobacter</taxon>
    </lineage>
</organism>
<feature type="signal peptide" evidence="1">
    <location>
        <begin position="1"/>
        <end position="21"/>
    </location>
</feature>
<feature type="chain" id="PRO_5045346473" evidence="1">
    <location>
        <begin position="22"/>
        <end position="131"/>
    </location>
</feature>
<keyword evidence="1" id="KW-0732">Signal</keyword>
<evidence type="ECO:0000313" key="3">
    <source>
        <dbReference type="Proteomes" id="UP001057520"/>
    </source>
</evidence>